<accession>A0ABV6CVI0</accession>
<protein>
    <submittedName>
        <fullName evidence="1">Uncharacterized protein</fullName>
    </submittedName>
</protein>
<name>A0ABV6CVI0_9SPHN</name>
<evidence type="ECO:0000313" key="2">
    <source>
        <dbReference type="Proteomes" id="UP001589798"/>
    </source>
</evidence>
<dbReference type="EMBL" id="JBHLWK010000013">
    <property type="protein sequence ID" value="MFC0204730.1"/>
    <property type="molecule type" value="Genomic_DNA"/>
</dbReference>
<comment type="caution">
    <text evidence="1">The sequence shown here is derived from an EMBL/GenBank/DDBJ whole genome shotgun (WGS) entry which is preliminary data.</text>
</comment>
<evidence type="ECO:0000313" key="1">
    <source>
        <dbReference type="EMBL" id="MFC0204730.1"/>
    </source>
</evidence>
<dbReference type="Proteomes" id="UP001589798">
    <property type="component" value="Unassembled WGS sequence"/>
</dbReference>
<dbReference type="RefSeq" id="WP_379487491.1">
    <property type="nucleotide sequence ID" value="NZ_JBHLWK010000013.1"/>
</dbReference>
<sequence>MASLIELCNRALANIAKGEIASLNEASPEAKQCVRFAQPLLDEMIAWSDQMPLGRRRVALAELPNDRPSEWLHAYAKPSDMGTPLAIRRQADDAHFLPEGGPYNFPTQEGQGLRFLLEGGKIYSNVETATLIYTAASLQAAELGALMQEAFVNELAVRISMPLTKDPKVKQALIPLARESRAAAIAHEENKMTQRQVAYTSEAELARLGLL</sequence>
<reference evidence="1 2" key="1">
    <citation type="submission" date="2024-09" db="EMBL/GenBank/DDBJ databases">
        <authorList>
            <person name="Sun Q."/>
            <person name="Mori K."/>
        </authorList>
    </citation>
    <scope>NUCLEOTIDE SEQUENCE [LARGE SCALE GENOMIC DNA]</scope>
    <source>
        <strain evidence="1 2">CCM 7706</strain>
    </source>
</reference>
<keyword evidence="2" id="KW-1185">Reference proteome</keyword>
<gene>
    <name evidence="1" type="ORF">ACFFJC_10640</name>
</gene>
<proteinExistence type="predicted"/>
<organism evidence="1 2">
    <name type="scientific">Novosphingobium soli</name>
    <dbReference type="NCBI Taxonomy" id="574956"/>
    <lineage>
        <taxon>Bacteria</taxon>
        <taxon>Pseudomonadati</taxon>
        <taxon>Pseudomonadota</taxon>
        <taxon>Alphaproteobacteria</taxon>
        <taxon>Sphingomonadales</taxon>
        <taxon>Sphingomonadaceae</taxon>
        <taxon>Novosphingobium</taxon>
    </lineage>
</organism>